<dbReference type="EMBL" id="CASHTH010004130">
    <property type="protein sequence ID" value="CAI8053911.1"/>
    <property type="molecule type" value="Genomic_DNA"/>
</dbReference>
<evidence type="ECO:0000259" key="2">
    <source>
        <dbReference type="Pfam" id="PF00174"/>
    </source>
</evidence>
<dbReference type="InterPro" id="IPR000572">
    <property type="entry name" value="OxRdtase_Mopterin-bd_dom"/>
</dbReference>
<evidence type="ECO:0000313" key="4">
    <source>
        <dbReference type="Proteomes" id="UP001174909"/>
    </source>
</evidence>
<organism evidence="3 4">
    <name type="scientific">Geodia barretti</name>
    <name type="common">Barrett's horny sponge</name>
    <dbReference type="NCBI Taxonomy" id="519541"/>
    <lineage>
        <taxon>Eukaryota</taxon>
        <taxon>Metazoa</taxon>
        <taxon>Porifera</taxon>
        <taxon>Demospongiae</taxon>
        <taxon>Heteroscleromorpha</taxon>
        <taxon>Tetractinellida</taxon>
        <taxon>Astrophorina</taxon>
        <taxon>Geodiidae</taxon>
        <taxon>Geodia</taxon>
    </lineage>
</organism>
<dbReference type="AlphaFoldDB" id="A0AA35TUD1"/>
<evidence type="ECO:0000256" key="1">
    <source>
        <dbReference type="SAM" id="MobiDB-lite"/>
    </source>
</evidence>
<dbReference type="SUPFAM" id="SSF56524">
    <property type="entry name" value="Oxidoreductase molybdopterin-binding domain"/>
    <property type="match status" value="1"/>
</dbReference>
<gene>
    <name evidence="3" type="ORF">GBAR_LOCUS29462</name>
</gene>
<reference evidence="3" key="1">
    <citation type="submission" date="2023-03" db="EMBL/GenBank/DDBJ databases">
        <authorList>
            <person name="Steffen K."/>
            <person name="Cardenas P."/>
        </authorList>
    </citation>
    <scope>NUCLEOTIDE SEQUENCE</scope>
</reference>
<dbReference type="GO" id="GO:0008482">
    <property type="term" value="F:sulfite oxidase activity"/>
    <property type="evidence" value="ECO:0007669"/>
    <property type="project" value="TreeGrafter"/>
</dbReference>
<feature type="region of interest" description="Disordered" evidence="1">
    <location>
        <begin position="1"/>
        <end position="25"/>
    </location>
</feature>
<protein>
    <submittedName>
        <fullName evidence="3">Sulfite oxidase</fullName>
    </submittedName>
</protein>
<name>A0AA35TUD1_GEOBA</name>
<dbReference type="GO" id="GO:0043546">
    <property type="term" value="F:molybdopterin cofactor binding"/>
    <property type="evidence" value="ECO:0007669"/>
    <property type="project" value="TreeGrafter"/>
</dbReference>
<dbReference type="GO" id="GO:0006790">
    <property type="term" value="P:sulfur compound metabolic process"/>
    <property type="evidence" value="ECO:0007669"/>
    <property type="project" value="TreeGrafter"/>
</dbReference>
<feature type="compositionally biased region" description="Basic and acidic residues" evidence="1">
    <location>
        <begin position="1"/>
        <end position="18"/>
    </location>
</feature>
<dbReference type="Pfam" id="PF00174">
    <property type="entry name" value="Oxidored_molyb"/>
    <property type="match status" value="1"/>
</dbReference>
<evidence type="ECO:0000313" key="3">
    <source>
        <dbReference type="EMBL" id="CAI8053911.1"/>
    </source>
</evidence>
<dbReference type="PANTHER" id="PTHR19372:SF7">
    <property type="entry name" value="SULFITE OXIDASE, MITOCHONDRIAL"/>
    <property type="match status" value="1"/>
</dbReference>
<dbReference type="InterPro" id="IPR008335">
    <property type="entry name" value="Mopterin_OxRdtase_euk"/>
</dbReference>
<dbReference type="Gene3D" id="3.90.420.10">
    <property type="entry name" value="Oxidoreductase, molybdopterin-binding domain"/>
    <property type="match status" value="1"/>
</dbReference>
<dbReference type="InterPro" id="IPR036374">
    <property type="entry name" value="OxRdtase_Mopterin-bd_sf"/>
</dbReference>
<dbReference type="Proteomes" id="UP001174909">
    <property type="component" value="Unassembled WGS sequence"/>
</dbReference>
<keyword evidence="4" id="KW-1185">Reference proteome</keyword>
<accession>A0AA35TUD1</accession>
<dbReference type="PRINTS" id="PR00407">
    <property type="entry name" value="EUMOPTERIN"/>
</dbReference>
<feature type="domain" description="Oxidoreductase molybdopterin-binding" evidence="2">
    <location>
        <begin position="61"/>
        <end position="235"/>
    </location>
</feature>
<dbReference type="GO" id="GO:0020037">
    <property type="term" value="F:heme binding"/>
    <property type="evidence" value="ECO:0007669"/>
    <property type="project" value="TreeGrafter"/>
</dbReference>
<comment type="caution">
    <text evidence="3">The sequence shown here is derived from an EMBL/GenBank/DDBJ whole genome shotgun (WGS) entry which is preliminary data.</text>
</comment>
<dbReference type="PANTHER" id="PTHR19372">
    <property type="entry name" value="SULFITE REDUCTASE"/>
    <property type="match status" value="1"/>
</dbReference>
<proteinExistence type="predicted"/>
<sequence>MMDTCKCSKAEFGRERSETLSAQPEGKGLVTIEHEPIIGETPQATLQSWLTPNPLFYIRNHYSIPQWESDSEWALTLDGHVDNTLSFSREDFRSFPIQTLPITLECAGNNRSDLEPQVPGNPFQNGAVSTAIWAGVPLRCLLERAGIKEGAVEVLFEGFDAGEPAPGEQTQPYLRSLSIDVAMHPHTLLAYEMNGEPLSREHGYPLRLIVPGWYGMASVKWLRRISVIQEKFEGFFQKGPLYHRGR</sequence>